<reference evidence="2" key="1">
    <citation type="journal article" date="2011" name="PLoS Pathog.">
        <title>Comparative genomics yields insights into niche adaptation of plant vascular wilt pathogens.</title>
        <authorList>
            <person name="Klosterman S.J."/>
            <person name="Subbarao K.V."/>
            <person name="Kang S."/>
            <person name="Veronese P."/>
            <person name="Gold S.E."/>
            <person name="Thomma B.P.H.J."/>
            <person name="Chen Z."/>
            <person name="Henrissat B."/>
            <person name="Lee Y.-H."/>
            <person name="Park J."/>
            <person name="Garcia-Pedrajas M.D."/>
            <person name="Barbara D.J."/>
            <person name="Anchieta A."/>
            <person name="de Jonge R."/>
            <person name="Santhanam P."/>
            <person name="Maruthachalam K."/>
            <person name="Atallah Z."/>
            <person name="Amyotte S.G."/>
            <person name="Paz Z."/>
            <person name="Inderbitzin P."/>
            <person name="Hayes R.J."/>
            <person name="Heiman D.I."/>
            <person name="Young S."/>
            <person name="Zeng Q."/>
            <person name="Engels R."/>
            <person name="Galagan J."/>
            <person name="Cuomo C.A."/>
            <person name="Dobinson K.F."/>
            <person name="Ma L.-J."/>
        </authorList>
    </citation>
    <scope>NUCLEOTIDE SEQUENCE [LARGE SCALE GENOMIC DNA]</scope>
    <source>
        <strain evidence="2">VaMs.102 / ATCC MYA-4576 / FGSC 10136</strain>
    </source>
</reference>
<name>C9SZ07_VERA1</name>
<proteinExistence type="predicted"/>
<protein>
    <submittedName>
        <fullName evidence="1">Uncharacterized protein</fullName>
    </submittedName>
</protein>
<dbReference type="EMBL" id="DS985232">
    <property type="protein sequence ID" value="EEY24022.1"/>
    <property type="molecule type" value="Genomic_DNA"/>
</dbReference>
<organism evidence="2">
    <name type="scientific">Verticillium alfalfae (strain VaMs.102 / ATCC MYA-4576 / FGSC 10136)</name>
    <name type="common">Verticillium wilt of alfalfa</name>
    <name type="synonym">Verticillium albo-atrum</name>
    <dbReference type="NCBI Taxonomy" id="526221"/>
    <lineage>
        <taxon>Eukaryota</taxon>
        <taxon>Fungi</taxon>
        <taxon>Dikarya</taxon>
        <taxon>Ascomycota</taxon>
        <taxon>Pezizomycotina</taxon>
        <taxon>Sordariomycetes</taxon>
        <taxon>Hypocreomycetidae</taxon>
        <taxon>Glomerellales</taxon>
        <taxon>Plectosphaerellaceae</taxon>
        <taxon>Verticillium</taxon>
    </lineage>
</organism>
<dbReference type="GeneID" id="9533592"/>
<dbReference type="KEGG" id="val:VDBG_10132"/>
<gene>
    <name evidence="1" type="ORF">VDBG_10132</name>
</gene>
<dbReference type="RefSeq" id="XP_002999673.1">
    <property type="nucleotide sequence ID" value="XM_002999627.1"/>
</dbReference>
<dbReference type="OrthoDB" id="10270565at2759"/>
<sequence>MWHSRQVLRAEPLPKISYQLSPLASHPRQTLEGHRPPSEISKRAAGRQSFYGGLSTSNFATTRNIQVGPSCCRVFVKCKGVFGWRRWTTWVRCIFTYKDRRFTNESDPCCPSFASAKAWRQRQSHWSPRFRHASDNNSTRRHRCPCRLGRVVERMSCRA</sequence>
<evidence type="ECO:0000313" key="2">
    <source>
        <dbReference type="Proteomes" id="UP000008698"/>
    </source>
</evidence>
<keyword evidence="2" id="KW-1185">Reference proteome</keyword>
<dbReference type="AlphaFoldDB" id="C9SZ07"/>
<accession>C9SZ07</accession>
<dbReference type="Proteomes" id="UP000008698">
    <property type="component" value="Unassembled WGS sequence"/>
</dbReference>
<evidence type="ECO:0000313" key="1">
    <source>
        <dbReference type="EMBL" id="EEY24022.1"/>
    </source>
</evidence>
<dbReference type="HOGENOM" id="CLU_1662153_0_0_1"/>
<dbReference type="eggNOG" id="ENOG502RWAD">
    <property type="taxonomic scope" value="Eukaryota"/>
</dbReference>